<dbReference type="AlphaFoldDB" id="G3GW15"/>
<sequence length="64" mass="6977">MAKSSRTEAATCFGQPSVTSISTKEPLPGTTCCFLMTSGIFSFSPKPRNKYDKTTTKRVHSVTE</sequence>
<organism evidence="2 3">
    <name type="scientific">Cricetulus griseus</name>
    <name type="common">Chinese hamster</name>
    <name type="synonym">Cricetulus barabensis griseus</name>
    <dbReference type="NCBI Taxonomy" id="10029"/>
    <lineage>
        <taxon>Eukaryota</taxon>
        <taxon>Metazoa</taxon>
        <taxon>Chordata</taxon>
        <taxon>Craniata</taxon>
        <taxon>Vertebrata</taxon>
        <taxon>Euteleostomi</taxon>
        <taxon>Mammalia</taxon>
        <taxon>Eutheria</taxon>
        <taxon>Euarchontoglires</taxon>
        <taxon>Glires</taxon>
        <taxon>Rodentia</taxon>
        <taxon>Myomorpha</taxon>
        <taxon>Muroidea</taxon>
        <taxon>Cricetidae</taxon>
        <taxon>Cricetinae</taxon>
        <taxon>Cricetulus</taxon>
    </lineage>
</organism>
<name>G3GW15_CRIGR</name>
<proteinExistence type="predicted"/>
<feature type="compositionally biased region" description="Basic and acidic residues" evidence="1">
    <location>
        <begin position="49"/>
        <end position="64"/>
    </location>
</feature>
<dbReference type="EMBL" id="JH000046">
    <property type="protein sequence ID" value="EGW00972.1"/>
    <property type="molecule type" value="Genomic_DNA"/>
</dbReference>
<reference evidence="3" key="1">
    <citation type="journal article" date="2011" name="Nat. Biotechnol.">
        <title>The genomic sequence of the Chinese hamster ovary (CHO)-K1 cell line.</title>
        <authorList>
            <person name="Xu X."/>
            <person name="Nagarajan H."/>
            <person name="Lewis N.E."/>
            <person name="Pan S."/>
            <person name="Cai Z."/>
            <person name="Liu X."/>
            <person name="Chen W."/>
            <person name="Xie M."/>
            <person name="Wang W."/>
            <person name="Hammond S."/>
            <person name="Andersen M.R."/>
            <person name="Neff N."/>
            <person name="Passarelli B."/>
            <person name="Koh W."/>
            <person name="Fan H.C."/>
            <person name="Wang J."/>
            <person name="Gui Y."/>
            <person name="Lee K.H."/>
            <person name="Betenbaugh M.J."/>
            <person name="Quake S.R."/>
            <person name="Famili I."/>
            <person name="Palsson B.O."/>
            <person name="Wang J."/>
        </authorList>
    </citation>
    <scope>NUCLEOTIDE SEQUENCE [LARGE SCALE GENOMIC DNA]</scope>
    <source>
        <strain evidence="3">CHO K1 cell line</strain>
    </source>
</reference>
<protein>
    <submittedName>
        <fullName evidence="2">Uncharacterized protein</fullName>
    </submittedName>
</protein>
<evidence type="ECO:0000313" key="2">
    <source>
        <dbReference type="EMBL" id="EGW00972.1"/>
    </source>
</evidence>
<evidence type="ECO:0000256" key="1">
    <source>
        <dbReference type="SAM" id="MobiDB-lite"/>
    </source>
</evidence>
<dbReference type="InParanoid" id="G3GW15"/>
<accession>G3GW15</accession>
<feature type="region of interest" description="Disordered" evidence="1">
    <location>
        <begin position="45"/>
        <end position="64"/>
    </location>
</feature>
<evidence type="ECO:0000313" key="3">
    <source>
        <dbReference type="Proteomes" id="UP000001075"/>
    </source>
</evidence>
<dbReference type="Proteomes" id="UP000001075">
    <property type="component" value="Unassembled WGS sequence"/>
</dbReference>
<gene>
    <name evidence="2" type="ORF">I79_001925</name>
</gene>